<feature type="transmembrane region" description="Helical" evidence="1">
    <location>
        <begin position="185"/>
        <end position="203"/>
    </location>
</feature>
<feature type="transmembrane region" description="Helical" evidence="1">
    <location>
        <begin position="121"/>
        <end position="140"/>
    </location>
</feature>
<organism evidence="3 4">
    <name type="scientific">Paractinoplanes brasiliensis</name>
    <dbReference type="NCBI Taxonomy" id="52695"/>
    <lineage>
        <taxon>Bacteria</taxon>
        <taxon>Bacillati</taxon>
        <taxon>Actinomycetota</taxon>
        <taxon>Actinomycetes</taxon>
        <taxon>Micromonosporales</taxon>
        <taxon>Micromonosporaceae</taxon>
        <taxon>Paractinoplanes</taxon>
    </lineage>
</organism>
<feature type="transmembrane region" description="Helical" evidence="1">
    <location>
        <begin position="68"/>
        <end position="86"/>
    </location>
</feature>
<feature type="transmembrane region" description="Helical" evidence="1">
    <location>
        <begin position="12"/>
        <end position="32"/>
    </location>
</feature>
<dbReference type="Proteomes" id="UP000294901">
    <property type="component" value="Unassembled WGS sequence"/>
</dbReference>
<gene>
    <name evidence="3" type="ORF">C8E87_5851</name>
</gene>
<keyword evidence="1" id="KW-0812">Transmembrane</keyword>
<comment type="caution">
    <text evidence="3">The sequence shown here is derived from an EMBL/GenBank/DDBJ whole genome shotgun (WGS) entry which is preliminary data.</text>
</comment>
<sequence>MASAGNVRTAGRVASAALAAVSGVLIAVLLLGSAAAEHAVMLTASLTALAAVATGLRVHQVPDRRPWLLVLVGLGLLTVVNTLPWVSAGVPVAPFQISGYLALLAASLLIVWRRTPRDRGGVIDAAIVGIATAAPVWEFVLRPALVTGGVGAGGQVVVLVQLLVLTGILGALLRVTRTSGRRAMTVWLLFGALSCAVAGDVVFTTTGGSSGLLYLGGYLLVGAAALHPTVATLTHPVTTGETGVPKLRLGLFGFALIVVPLVGGVPQLYGEAPDGLLLTLGPLAMVPLVLVRAGQLIAQRAQDQRDLAYQANHDDLTGLVNRRRLFTVMAQATAAVTPAAVLYCDLDDFKPINDRYGHEAGDEVLRCVGRRLVEVLRDGDVTARIGGDEFLAYCPDADEATASGLRRRVEEALHAPIPWNGVTLQVGVTVGVLLSEPGAYTSPDELVAAADAVMYERKRIQKAERAVHT</sequence>
<dbReference type="PANTHER" id="PTHR45138">
    <property type="entry name" value="REGULATORY COMPONENTS OF SENSORY TRANSDUCTION SYSTEM"/>
    <property type="match status" value="1"/>
</dbReference>
<feature type="transmembrane region" description="Helical" evidence="1">
    <location>
        <begin position="38"/>
        <end position="56"/>
    </location>
</feature>
<dbReference type="SUPFAM" id="SSF55073">
    <property type="entry name" value="Nucleotide cyclase"/>
    <property type="match status" value="1"/>
</dbReference>
<keyword evidence="1" id="KW-0472">Membrane</keyword>
<name>A0A4V3C8L7_9ACTN</name>
<protein>
    <submittedName>
        <fullName evidence="3">Diguanylate cyclase (GGDEF)-like protein</fullName>
    </submittedName>
</protein>
<dbReference type="Pfam" id="PF00990">
    <property type="entry name" value="GGDEF"/>
    <property type="match status" value="1"/>
</dbReference>
<dbReference type="OrthoDB" id="3278283at2"/>
<evidence type="ECO:0000259" key="2">
    <source>
        <dbReference type="PROSITE" id="PS50887"/>
    </source>
</evidence>
<dbReference type="GO" id="GO:0052621">
    <property type="term" value="F:diguanylate cyclase activity"/>
    <property type="evidence" value="ECO:0007669"/>
    <property type="project" value="TreeGrafter"/>
</dbReference>
<dbReference type="InterPro" id="IPR050469">
    <property type="entry name" value="Diguanylate_Cyclase"/>
</dbReference>
<dbReference type="PROSITE" id="PS50887">
    <property type="entry name" value="GGDEF"/>
    <property type="match status" value="1"/>
</dbReference>
<keyword evidence="1" id="KW-1133">Transmembrane helix</keyword>
<dbReference type="RefSeq" id="WP_133876023.1">
    <property type="nucleotide sequence ID" value="NZ_BOMD01000112.1"/>
</dbReference>
<proteinExistence type="predicted"/>
<dbReference type="SMART" id="SM00267">
    <property type="entry name" value="GGDEF"/>
    <property type="match status" value="1"/>
</dbReference>
<dbReference type="InterPro" id="IPR043128">
    <property type="entry name" value="Rev_trsase/Diguanyl_cyclase"/>
</dbReference>
<dbReference type="Gene3D" id="3.30.70.270">
    <property type="match status" value="1"/>
</dbReference>
<dbReference type="AlphaFoldDB" id="A0A4V3C8L7"/>
<dbReference type="InterPro" id="IPR029787">
    <property type="entry name" value="Nucleotide_cyclase"/>
</dbReference>
<evidence type="ECO:0000313" key="4">
    <source>
        <dbReference type="Proteomes" id="UP000294901"/>
    </source>
</evidence>
<dbReference type="InterPro" id="IPR000160">
    <property type="entry name" value="GGDEF_dom"/>
</dbReference>
<evidence type="ECO:0000313" key="3">
    <source>
        <dbReference type="EMBL" id="TDO42088.1"/>
    </source>
</evidence>
<feature type="transmembrane region" description="Helical" evidence="1">
    <location>
        <begin position="152"/>
        <end position="173"/>
    </location>
</feature>
<accession>A0A4V3C8L7</accession>
<reference evidence="3 4" key="1">
    <citation type="submission" date="2019-03" db="EMBL/GenBank/DDBJ databases">
        <title>Sequencing the genomes of 1000 actinobacteria strains.</title>
        <authorList>
            <person name="Klenk H.-P."/>
        </authorList>
    </citation>
    <scope>NUCLEOTIDE SEQUENCE [LARGE SCALE GENOMIC DNA]</scope>
    <source>
        <strain evidence="3 4">DSM 43805</strain>
    </source>
</reference>
<dbReference type="PANTHER" id="PTHR45138:SF9">
    <property type="entry name" value="DIGUANYLATE CYCLASE DGCM-RELATED"/>
    <property type="match status" value="1"/>
</dbReference>
<feature type="transmembrane region" description="Helical" evidence="1">
    <location>
        <begin position="249"/>
        <end position="269"/>
    </location>
</feature>
<dbReference type="CDD" id="cd01949">
    <property type="entry name" value="GGDEF"/>
    <property type="match status" value="1"/>
</dbReference>
<feature type="transmembrane region" description="Helical" evidence="1">
    <location>
        <begin position="92"/>
        <end position="112"/>
    </location>
</feature>
<dbReference type="NCBIfam" id="TIGR00254">
    <property type="entry name" value="GGDEF"/>
    <property type="match status" value="1"/>
</dbReference>
<evidence type="ECO:0000256" key="1">
    <source>
        <dbReference type="SAM" id="Phobius"/>
    </source>
</evidence>
<feature type="transmembrane region" description="Helical" evidence="1">
    <location>
        <begin position="215"/>
        <end position="237"/>
    </location>
</feature>
<keyword evidence="4" id="KW-1185">Reference proteome</keyword>
<feature type="domain" description="GGDEF" evidence="2">
    <location>
        <begin position="337"/>
        <end position="469"/>
    </location>
</feature>
<dbReference type="EMBL" id="SNWR01000001">
    <property type="protein sequence ID" value="TDO42088.1"/>
    <property type="molecule type" value="Genomic_DNA"/>
</dbReference>